<dbReference type="AlphaFoldDB" id="M2YNL7"/>
<dbReference type="KEGG" id="pfj:MYCFIDRAFT_177922"/>
<organism evidence="1 2">
    <name type="scientific">Pseudocercospora fijiensis (strain CIRAD86)</name>
    <name type="common">Black leaf streak disease fungus</name>
    <name type="synonym">Mycosphaerella fijiensis</name>
    <dbReference type="NCBI Taxonomy" id="383855"/>
    <lineage>
        <taxon>Eukaryota</taxon>
        <taxon>Fungi</taxon>
        <taxon>Dikarya</taxon>
        <taxon>Ascomycota</taxon>
        <taxon>Pezizomycotina</taxon>
        <taxon>Dothideomycetes</taxon>
        <taxon>Dothideomycetidae</taxon>
        <taxon>Mycosphaerellales</taxon>
        <taxon>Mycosphaerellaceae</taxon>
        <taxon>Pseudocercospora</taxon>
    </lineage>
</organism>
<keyword evidence="2" id="KW-1185">Reference proteome</keyword>
<dbReference type="HOGENOM" id="CLU_1587240_0_0_1"/>
<gene>
    <name evidence="1" type="ORF">MYCFIDRAFT_177922</name>
</gene>
<reference evidence="1 2" key="1">
    <citation type="journal article" date="2012" name="PLoS Pathog.">
        <title>Diverse lifestyles and strategies of plant pathogenesis encoded in the genomes of eighteen Dothideomycetes fungi.</title>
        <authorList>
            <person name="Ohm R.A."/>
            <person name="Feau N."/>
            <person name="Henrissat B."/>
            <person name="Schoch C.L."/>
            <person name="Horwitz B.A."/>
            <person name="Barry K.W."/>
            <person name="Condon B.J."/>
            <person name="Copeland A.C."/>
            <person name="Dhillon B."/>
            <person name="Glaser F."/>
            <person name="Hesse C.N."/>
            <person name="Kosti I."/>
            <person name="LaButti K."/>
            <person name="Lindquist E.A."/>
            <person name="Lucas S."/>
            <person name="Salamov A.A."/>
            <person name="Bradshaw R.E."/>
            <person name="Ciuffetti L."/>
            <person name="Hamelin R.C."/>
            <person name="Kema G.H.J."/>
            <person name="Lawrence C."/>
            <person name="Scott J.A."/>
            <person name="Spatafora J.W."/>
            <person name="Turgeon B.G."/>
            <person name="de Wit P.J.G.M."/>
            <person name="Zhong S."/>
            <person name="Goodwin S.B."/>
            <person name="Grigoriev I.V."/>
        </authorList>
    </citation>
    <scope>NUCLEOTIDE SEQUENCE [LARGE SCALE GENOMIC DNA]</scope>
    <source>
        <strain evidence="1 2">CIRAD86</strain>
    </source>
</reference>
<name>M2YNL7_PSEFD</name>
<dbReference type="EMBL" id="KB446562">
    <property type="protein sequence ID" value="EME79300.1"/>
    <property type="molecule type" value="Genomic_DNA"/>
</dbReference>
<dbReference type="Proteomes" id="UP000016932">
    <property type="component" value="Unassembled WGS sequence"/>
</dbReference>
<evidence type="ECO:0000313" key="2">
    <source>
        <dbReference type="Proteomes" id="UP000016932"/>
    </source>
</evidence>
<proteinExistence type="predicted"/>
<evidence type="ECO:0000313" key="1">
    <source>
        <dbReference type="EMBL" id="EME79300.1"/>
    </source>
</evidence>
<protein>
    <submittedName>
        <fullName evidence="1">Uncharacterized protein</fullName>
    </submittedName>
</protein>
<accession>M2YNL7</accession>
<dbReference type="VEuPathDB" id="FungiDB:MYCFIDRAFT_177922"/>
<dbReference type="GeneID" id="19333864"/>
<sequence>MTRPSTHSRNCSDAKQDRSCCQVVRRDHGSLIDYFHMREDWREQQEPICIDLRNQSSPSGVTDQSRHKIRCLGGRVLTLISETRFPAYWVQAVARRTPRKSFSSTIEAGQKTHKLLMPALKEGKVIPYIAAIHAFPCSQLSVREPHMAQRGTASKIIQSAVQEVAKCT</sequence>
<dbReference type="RefSeq" id="XP_007930054.1">
    <property type="nucleotide sequence ID" value="XM_007931863.1"/>
</dbReference>